<evidence type="ECO:0000313" key="3">
    <source>
        <dbReference type="Proteomes" id="UP000509429"/>
    </source>
</evidence>
<sequence>MLIPGLADTKFNLGKQQFLLLTPFVVVFGVVKTVMNLLAGHLSGQYARKRVLITE</sequence>
<keyword evidence="1" id="KW-0472">Membrane</keyword>
<keyword evidence="1" id="KW-1133">Transmembrane helix</keyword>
<protein>
    <submittedName>
        <fullName evidence="2">Uncharacterized protein</fullName>
    </submittedName>
</protein>
<evidence type="ECO:0000256" key="1">
    <source>
        <dbReference type="SAM" id="Phobius"/>
    </source>
</evidence>
<organism evidence="2 3">
    <name type="scientific">Candidatus Ruthia endofausta</name>
    <dbReference type="NCBI Taxonomy" id="2738852"/>
    <lineage>
        <taxon>Bacteria</taxon>
        <taxon>Pseudomonadati</taxon>
        <taxon>Pseudomonadota</taxon>
        <taxon>Gammaproteobacteria</taxon>
        <taxon>Candidatus Pseudothioglobaceae</taxon>
        <taxon>Candidatus Ruthturnera</taxon>
    </lineage>
</organism>
<keyword evidence="3" id="KW-1185">Reference proteome</keyword>
<name>A0A6N0HQR9_9GAMM</name>
<dbReference type="KEGG" id="reo:HUE58_06305"/>
<dbReference type="RefSeq" id="WP_174606131.1">
    <property type="nucleotide sequence ID" value="NZ_CP054490.1"/>
</dbReference>
<gene>
    <name evidence="2" type="ORF">HUE58_06305</name>
</gene>
<accession>A0A6N0HQR9</accession>
<feature type="transmembrane region" description="Helical" evidence="1">
    <location>
        <begin position="20"/>
        <end position="40"/>
    </location>
</feature>
<dbReference type="EMBL" id="CP054490">
    <property type="protein sequence ID" value="QKQ24695.1"/>
    <property type="molecule type" value="Genomic_DNA"/>
</dbReference>
<evidence type="ECO:0000313" key="2">
    <source>
        <dbReference type="EMBL" id="QKQ24695.1"/>
    </source>
</evidence>
<dbReference type="Proteomes" id="UP000509429">
    <property type="component" value="Chromosome"/>
</dbReference>
<reference evidence="2 3" key="1">
    <citation type="submission" date="2020-05" db="EMBL/GenBank/DDBJ databases">
        <title>Horizontal transmission and recombination maintain forever young bacterial symbiont genomes.</title>
        <authorList>
            <person name="Russell S.L."/>
            <person name="Pepper-Tunick E."/>
            <person name="Svedberg J."/>
            <person name="Byrne A."/>
            <person name="Ruelas Castillo J."/>
            <person name="Vollmers C."/>
            <person name="Beinart R.A."/>
            <person name="Corbett-Detig R."/>
        </authorList>
    </citation>
    <scope>NUCLEOTIDE SEQUENCE [LARGE SCALE GENOMIC DNA]</scope>
    <source>
        <strain evidence="2">JDF_Ridge</strain>
    </source>
</reference>
<dbReference type="AlphaFoldDB" id="A0A6N0HQR9"/>
<proteinExistence type="predicted"/>
<keyword evidence="1" id="KW-0812">Transmembrane</keyword>